<organism evidence="3 4">
    <name type="scientific">Sphaceloma murrayae</name>
    <dbReference type="NCBI Taxonomy" id="2082308"/>
    <lineage>
        <taxon>Eukaryota</taxon>
        <taxon>Fungi</taxon>
        <taxon>Dikarya</taxon>
        <taxon>Ascomycota</taxon>
        <taxon>Pezizomycotina</taxon>
        <taxon>Dothideomycetes</taxon>
        <taxon>Dothideomycetidae</taxon>
        <taxon>Myriangiales</taxon>
        <taxon>Elsinoaceae</taxon>
        <taxon>Sphaceloma</taxon>
    </lineage>
</organism>
<evidence type="ECO:0000313" key="3">
    <source>
        <dbReference type="EMBL" id="PNS21094.1"/>
    </source>
</evidence>
<evidence type="ECO:0000256" key="1">
    <source>
        <dbReference type="SAM" id="Coils"/>
    </source>
</evidence>
<reference evidence="3 4" key="1">
    <citation type="submission" date="2017-06" db="EMBL/GenBank/DDBJ databases">
        <title>Draft genome sequence of a variant of Elsinoe murrayae.</title>
        <authorList>
            <person name="Cheng Q."/>
        </authorList>
    </citation>
    <scope>NUCLEOTIDE SEQUENCE [LARGE SCALE GENOMIC DNA]</scope>
    <source>
        <strain evidence="3 4">CQ-2017a</strain>
    </source>
</reference>
<feature type="region of interest" description="Disordered" evidence="2">
    <location>
        <begin position="438"/>
        <end position="458"/>
    </location>
</feature>
<accession>A0A2K1R1C3</accession>
<name>A0A2K1R1C3_9PEZI</name>
<dbReference type="AlphaFoldDB" id="A0A2K1R1C3"/>
<feature type="coiled-coil region" evidence="1">
    <location>
        <begin position="316"/>
        <end position="382"/>
    </location>
</feature>
<evidence type="ECO:0000313" key="4">
    <source>
        <dbReference type="Proteomes" id="UP000243797"/>
    </source>
</evidence>
<dbReference type="EMBL" id="NKHZ01000012">
    <property type="protein sequence ID" value="PNS21094.1"/>
    <property type="molecule type" value="Genomic_DNA"/>
</dbReference>
<proteinExistence type="predicted"/>
<feature type="compositionally biased region" description="Basic and acidic residues" evidence="2">
    <location>
        <begin position="41"/>
        <end position="50"/>
    </location>
</feature>
<dbReference type="Proteomes" id="UP000243797">
    <property type="component" value="Unassembled WGS sequence"/>
</dbReference>
<gene>
    <name evidence="3" type="ORF">CAC42_3432</name>
</gene>
<sequence>MSRPRTSGANPRPDTDELSEYSLDLTALSSRSAPPSPPAIRKIDEVRSEDIDGPSDFTLNMEDWMRGTRQKGTVNGTMGRGTARGTLGKGTRGGKAIRMGTVRGLFSVVPEDDEPGSARGADDGRAVGEKEVVEEEEEKQREDTPVPEEVEGQLREGSETPRAESSDLLERDWRAENRFLQPTVEDYHSELSPGRPLSAPPGPRPSPLVQVSGVEATGPPVPLHGTQSGESEVEKLRREVVELRALRERSELRAQHFEEQMKASDEARKELQGQLERSTDALRAMNQEQTAGTDPDAQEGDRTELVRSLQVSAEETEQAKRELGNMKTLADELKTQLDEMRESEDAELHDLRWRVKSLVEGEKRLTDELTAAKENVRRALDEVFKLKSDLDIERKAKDVLQDRLHAASMSAPTNGSSASDSELHALKAELDEAKRNTAKLQAQVDQQQSTPSTSSNDELLSARQEIAHLREELDLLQDLSRLDADEAPQKHARTESTASSRDDELRTQLEGAMQKAAHFEGLVREYTSQIESLREELSTNRISGQQLKDALAEAKTVAAAEVDVKLRESEGKRLELHGLLDNMRIELDGLRKTNDEMDLKVSESLRKREEGWKIMEMEWQKERKVMVKALMRQWGREELGIDGGREQRYEYRFMGRPKVTS</sequence>
<comment type="caution">
    <text evidence="3">The sequence shown here is derived from an EMBL/GenBank/DDBJ whole genome shotgun (WGS) entry which is preliminary data.</text>
</comment>
<keyword evidence="1" id="KW-0175">Coiled coil</keyword>
<evidence type="ECO:0000256" key="2">
    <source>
        <dbReference type="SAM" id="MobiDB-lite"/>
    </source>
</evidence>
<dbReference type="OrthoDB" id="3911405at2759"/>
<feature type="region of interest" description="Disordered" evidence="2">
    <location>
        <begin position="27"/>
        <end position="95"/>
    </location>
</feature>
<keyword evidence="4" id="KW-1185">Reference proteome</keyword>
<feature type="compositionally biased region" description="Basic and acidic residues" evidence="2">
    <location>
        <begin position="120"/>
        <end position="131"/>
    </location>
</feature>
<protein>
    <submittedName>
        <fullName evidence="3">Uncharacterized protein</fullName>
    </submittedName>
</protein>
<dbReference type="InParanoid" id="A0A2K1R1C3"/>
<feature type="region of interest" description="Disordered" evidence="2">
    <location>
        <begin position="108"/>
        <end position="235"/>
    </location>
</feature>
<feature type="region of interest" description="Disordered" evidence="2">
    <location>
        <begin position="484"/>
        <end position="504"/>
    </location>
</feature>
<feature type="compositionally biased region" description="Basic and acidic residues" evidence="2">
    <location>
        <begin position="152"/>
        <end position="177"/>
    </location>
</feature>